<evidence type="ECO:0000313" key="2">
    <source>
        <dbReference type="EMBL" id="CAB4347245.1"/>
    </source>
</evidence>
<organism evidence="2">
    <name type="scientific">freshwater metagenome</name>
    <dbReference type="NCBI Taxonomy" id="449393"/>
    <lineage>
        <taxon>unclassified sequences</taxon>
        <taxon>metagenomes</taxon>
        <taxon>ecological metagenomes</taxon>
    </lineage>
</organism>
<dbReference type="AlphaFoldDB" id="A0A6J5ZYQ3"/>
<proteinExistence type="predicted"/>
<evidence type="ECO:0000256" key="1">
    <source>
        <dbReference type="SAM" id="MobiDB-lite"/>
    </source>
</evidence>
<dbReference type="EMBL" id="CAESAO010000202">
    <property type="protein sequence ID" value="CAB4347245.1"/>
    <property type="molecule type" value="Genomic_DNA"/>
</dbReference>
<reference evidence="2" key="1">
    <citation type="submission" date="2020-05" db="EMBL/GenBank/DDBJ databases">
        <authorList>
            <person name="Chiriac C."/>
            <person name="Salcher M."/>
            <person name="Ghai R."/>
            <person name="Kavagutti S V."/>
        </authorList>
    </citation>
    <scope>NUCLEOTIDE SEQUENCE</scope>
</reference>
<protein>
    <submittedName>
        <fullName evidence="2">Unannotated protein</fullName>
    </submittedName>
</protein>
<feature type="region of interest" description="Disordered" evidence="1">
    <location>
        <begin position="1"/>
        <end position="26"/>
    </location>
</feature>
<name>A0A6J5ZYQ3_9ZZZZ</name>
<sequence length="124" mass="14292">MGRRSRRRSREQGEGPAIPELPGAEYRSDDGMLLELRCVLSPKTRAQYTKTFQGNILSQEDAWHRALEFLFERLALSWTINEVETSGQGDLLARLRAASRDERDFVRSSIREHCAEWFPDVKAP</sequence>
<gene>
    <name evidence="2" type="ORF">UFOPK3522_01620</name>
</gene>
<accession>A0A6J5ZYQ3</accession>